<dbReference type="Gene3D" id="1.10.940.10">
    <property type="entry name" value="NusB-like"/>
    <property type="match status" value="1"/>
</dbReference>
<dbReference type="PANTHER" id="PTHR11078:SF3">
    <property type="entry name" value="ANTITERMINATION NUSB DOMAIN-CONTAINING PROTEIN"/>
    <property type="match status" value="1"/>
</dbReference>
<dbReference type="InterPro" id="IPR011605">
    <property type="entry name" value="NusB_fam"/>
</dbReference>
<dbReference type="SUPFAM" id="SSF48013">
    <property type="entry name" value="NusB-like"/>
    <property type="match status" value="1"/>
</dbReference>
<keyword evidence="5" id="KW-0804">Transcription</keyword>
<feature type="non-terminal residue" evidence="7">
    <location>
        <position position="122"/>
    </location>
</feature>
<evidence type="ECO:0000256" key="5">
    <source>
        <dbReference type="ARBA" id="ARBA00023163"/>
    </source>
</evidence>
<dbReference type="NCBIfam" id="TIGR01951">
    <property type="entry name" value="nusB"/>
    <property type="match status" value="1"/>
</dbReference>
<dbReference type="GO" id="GO:0031564">
    <property type="term" value="P:transcription antitermination"/>
    <property type="evidence" value="ECO:0007669"/>
    <property type="project" value="UniProtKB-KW"/>
</dbReference>
<protein>
    <recommendedName>
        <fullName evidence="6">NusB/RsmB/TIM44 domain-containing protein</fullName>
    </recommendedName>
</protein>
<dbReference type="PANTHER" id="PTHR11078">
    <property type="entry name" value="N UTILIZATION SUBSTANCE PROTEIN B-RELATED"/>
    <property type="match status" value="1"/>
</dbReference>
<gene>
    <name evidence="7" type="ORF">METZ01_LOCUS417951</name>
</gene>
<feature type="non-terminal residue" evidence="7">
    <location>
        <position position="1"/>
    </location>
</feature>
<evidence type="ECO:0000256" key="4">
    <source>
        <dbReference type="ARBA" id="ARBA00023015"/>
    </source>
</evidence>
<keyword evidence="3" id="KW-0694">RNA-binding</keyword>
<dbReference type="InterPro" id="IPR006027">
    <property type="entry name" value="NusB_RsmB_TIM44"/>
</dbReference>
<evidence type="ECO:0000313" key="7">
    <source>
        <dbReference type="EMBL" id="SVD65097.1"/>
    </source>
</evidence>
<evidence type="ECO:0000256" key="1">
    <source>
        <dbReference type="ARBA" id="ARBA00005952"/>
    </source>
</evidence>
<name>A0A382X1K7_9ZZZZ</name>
<evidence type="ECO:0000256" key="3">
    <source>
        <dbReference type="ARBA" id="ARBA00022884"/>
    </source>
</evidence>
<evidence type="ECO:0000259" key="6">
    <source>
        <dbReference type="Pfam" id="PF01029"/>
    </source>
</evidence>
<keyword evidence="2" id="KW-0889">Transcription antitermination</keyword>
<sequence>VALQALYSAQSAAIDIRIALEELCQRFALSDEVHAFATNLLLHATEHAEEIDTSAAAMAKNWSWERIPRIDRLILRLALAEMLYIEEIPVRVSINEAIELAKSYSTDKSYAFVNGVLDGVVR</sequence>
<proteinExistence type="inferred from homology"/>
<dbReference type="InterPro" id="IPR035926">
    <property type="entry name" value="NusB-like_sf"/>
</dbReference>
<feature type="domain" description="NusB/RsmB/TIM44" evidence="6">
    <location>
        <begin position="2"/>
        <end position="122"/>
    </location>
</feature>
<comment type="similarity">
    <text evidence="1">Belongs to the NusB family.</text>
</comment>
<organism evidence="7">
    <name type="scientific">marine metagenome</name>
    <dbReference type="NCBI Taxonomy" id="408172"/>
    <lineage>
        <taxon>unclassified sequences</taxon>
        <taxon>metagenomes</taxon>
        <taxon>ecological metagenomes</taxon>
    </lineage>
</organism>
<dbReference type="Pfam" id="PF01029">
    <property type="entry name" value="NusB"/>
    <property type="match status" value="1"/>
</dbReference>
<keyword evidence="4" id="KW-0805">Transcription regulation</keyword>
<dbReference type="AlphaFoldDB" id="A0A382X1K7"/>
<dbReference type="EMBL" id="UINC01164312">
    <property type="protein sequence ID" value="SVD65097.1"/>
    <property type="molecule type" value="Genomic_DNA"/>
</dbReference>
<reference evidence="7" key="1">
    <citation type="submission" date="2018-05" db="EMBL/GenBank/DDBJ databases">
        <authorList>
            <person name="Lanie J.A."/>
            <person name="Ng W.-L."/>
            <person name="Kazmierczak K.M."/>
            <person name="Andrzejewski T.M."/>
            <person name="Davidsen T.M."/>
            <person name="Wayne K.J."/>
            <person name="Tettelin H."/>
            <person name="Glass J.I."/>
            <person name="Rusch D."/>
            <person name="Podicherti R."/>
            <person name="Tsui H.-C.T."/>
            <person name="Winkler M.E."/>
        </authorList>
    </citation>
    <scope>NUCLEOTIDE SEQUENCE</scope>
</reference>
<dbReference type="GO" id="GO:0005829">
    <property type="term" value="C:cytosol"/>
    <property type="evidence" value="ECO:0007669"/>
    <property type="project" value="TreeGrafter"/>
</dbReference>
<dbReference type="GO" id="GO:0006353">
    <property type="term" value="P:DNA-templated transcription termination"/>
    <property type="evidence" value="ECO:0007669"/>
    <property type="project" value="InterPro"/>
</dbReference>
<accession>A0A382X1K7</accession>
<dbReference type="GO" id="GO:0003723">
    <property type="term" value="F:RNA binding"/>
    <property type="evidence" value="ECO:0007669"/>
    <property type="project" value="UniProtKB-KW"/>
</dbReference>
<evidence type="ECO:0000256" key="2">
    <source>
        <dbReference type="ARBA" id="ARBA00022814"/>
    </source>
</evidence>